<dbReference type="InterPro" id="IPR005129">
    <property type="entry name" value="GTPase_ArgK"/>
</dbReference>
<dbReference type="Gene3D" id="1.10.287.130">
    <property type="match status" value="1"/>
</dbReference>
<name>A0A401UB71_9BACT</name>
<dbReference type="OrthoDB" id="9778292at2"/>
<dbReference type="GO" id="GO:0005737">
    <property type="term" value="C:cytoplasm"/>
    <property type="evidence" value="ECO:0007669"/>
    <property type="project" value="TreeGrafter"/>
</dbReference>
<dbReference type="PANTHER" id="PTHR23408:SF3">
    <property type="entry name" value="METHYLMALONIC ACIDURIA TYPE A PROTEIN, MITOCHONDRIAL"/>
    <property type="match status" value="1"/>
</dbReference>
<evidence type="ECO:0000313" key="3">
    <source>
        <dbReference type="EMBL" id="GCC52130.1"/>
    </source>
</evidence>
<dbReference type="AlphaFoldDB" id="A0A401UB71"/>
<comment type="caution">
    <text evidence="3">The sequence shown here is derived from an EMBL/GenBank/DDBJ whole genome shotgun (WGS) entry which is preliminary data.</text>
</comment>
<dbReference type="CDD" id="cd03114">
    <property type="entry name" value="MMAA-like"/>
    <property type="match status" value="1"/>
</dbReference>
<dbReference type="Pfam" id="PF03308">
    <property type="entry name" value="MeaB"/>
    <property type="match status" value="1"/>
</dbReference>
<dbReference type="Proteomes" id="UP000288227">
    <property type="component" value="Unassembled WGS sequence"/>
</dbReference>
<comment type="similarity">
    <text evidence="1">Belongs to the SIMIBI class G3E GTPase family. ArgK/MeaB subfamily.</text>
</comment>
<dbReference type="RefSeq" id="WP_127122776.1">
    <property type="nucleotide sequence ID" value="NZ_BHXQ01000004.1"/>
</dbReference>
<gene>
    <name evidence="3" type="ORF">SanaruYs_23660</name>
</gene>
<sequence>MKKRLTLKELTSGILAGNRVTLSKAITLVESVLPEDEEMAAALLEAILPHTGKALRIGITGVPGVGKSTFIEAFGNYLTSNDKKLAVLTIDPSSQLTHGSILGDKTRMESLSKNPNAYIRPSASGSTLGGVAHKTREAALLCEAAGFDIIIIETVGTGQSETAVKNMVDFFLLLMLAGAGDELQGIKKGIMEMADVLVITKADGENKKKAAMAVADYTHALHLFQPPASGWTAKVMTCSALENEGIAEVWNAIVQFETHTKLNGFFLQNRKEQNKTWLYECFNHLLQQEIKSSQALGELINALEKKVESGSMSAYQAAKDMLKNFKKI</sequence>
<proteinExistence type="inferred from homology"/>
<reference evidence="3 4" key="1">
    <citation type="submission" date="2018-11" db="EMBL/GenBank/DDBJ databases">
        <title>Chryseotalea sanarue gen. nov., sp., nov., a member of the family Cytophagaceae, isolated from a brackish lake in Hamamatsu Japan.</title>
        <authorList>
            <person name="Maejima Y."/>
            <person name="Iino T."/>
            <person name="Muraguchi Y."/>
            <person name="Fukuda K."/>
            <person name="Ohkuma M."/>
            <person name="Moriuchi R."/>
            <person name="Dohra H."/>
            <person name="Kimbara K."/>
            <person name="Shintani M."/>
        </authorList>
    </citation>
    <scope>NUCLEOTIDE SEQUENCE [LARGE SCALE GENOMIC DNA]</scope>
    <source>
        <strain evidence="3 4">Ys</strain>
    </source>
</reference>
<dbReference type="Gene3D" id="3.40.50.300">
    <property type="entry name" value="P-loop containing nucleotide triphosphate hydrolases"/>
    <property type="match status" value="1"/>
</dbReference>
<dbReference type="SMART" id="SM00382">
    <property type="entry name" value="AAA"/>
    <property type="match status" value="1"/>
</dbReference>
<keyword evidence="4" id="KW-1185">Reference proteome</keyword>
<dbReference type="GO" id="GO:0003924">
    <property type="term" value="F:GTPase activity"/>
    <property type="evidence" value="ECO:0007669"/>
    <property type="project" value="InterPro"/>
</dbReference>
<organism evidence="3 4">
    <name type="scientific">Chryseotalea sanaruensis</name>
    <dbReference type="NCBI Taxonomy" id="2482724"/>
    <lineage>
        <taxon>Bacteria</taxon>
        <taxon>Pseudomonadati</taxon>
        <taxon>Bacteroidota</taxon>
        <taxon>Cytophagia</taxon>
        <taxon>Cytophagales</taxon>
        <taxon>Chryseotaleaceae</taxon>
        <taxon>Chryseotalea</taxon>
    </lineage>
</organism>
<dbReference type="NCBIfam" id="TIGR00750">
    <property type="entry name" value="lao"/>
    <property type="match status" value="1"/>
</dbReference>
<dbReference type="InterPro" id="IPR027417">
    <property type="entry name" value="P-loop_NTPase"/>
</dbReference>
<dbReference type="GO" id="GO:0005525">
    <property type="term" value="F:GTP binding"/>
    <property type="evidence" value="ECO:0007669"/>
    <property type="project" value="InterPro"/>
</dbReference>
<dbReference type="SUPFAM" id="SSF52540">
    <property type="entry name" value="P-loop containing nucleoside triphosphate hydrolases"/>
    <property type="match status" value="1"/>
</dbReference>
<dbReference type="PANTHER" id="PTHR23408">
    <property type="entry name" value="METHYLMALONYL-COA MUTASE"/>
    <property type="match status" value="1"/>
</dbReference>
<evidence type="ECO:0000313" key="4">
    <source>
        <dbReference type="Proteomes" id="UP000288227"/>
    </source>
</evidence>
<dbReference type="InterPro" id="IPR003593">
    <property type="entry name" value="AAA+_ATPase"/>
</dbReference>
<dbReference type="EMBL" id="BHXQ01000004">
    <property type="protein sequence ID" value="GCC52130.1"/>
    <property type="molecule type" value="Genomic_DNA"/>
</dbReference>
<accession>A0A401UB71</accession>
<feature type="domain" description="AAA+ ATPase" evidence="2">
    <location>
        <begin position="53"/>
        <end position="204"/>
    </location>
</feature>
<evidence type="ECO:0000256" key="1">
    <source>
        <dbReference type="ARBA" id="ARBA00009625"/>
    </source>
</evidence>
<dbReference type="NCBIfam" id="NF006958">
    <property type="entry name" value="PRK09435.1"/>
    <property type="match status" value="1"/>
</dbReference>
<evidence type="ECO:0000259" key="2">
    <source>
        <dbReference type="SMART" id="SM00382"/>
    </source>
</evidence>
<dbReference type="Gene3D" id="1.20.5.170">
    <property type="match status" value="1"/>
</dbReference>
<protein>
    <submittedName>
        <fullName evidence="3">Methylmalonyl Co-A mutase-associated GTPase MeaB</fullName>
    </submittedName>
</protein>